<dbReference type="InterPro" id="IPR001163">
    <property type="entry name" value="Sm_dom_euk/arc"/>
</dbReference>
<comment type="caution">
    <text evidence="2">The sequence shown here is derived from an EMBL/GenBank/DDBJ whole genome shotgun (WGS) entry which is preliminary data.</text>
</comment>
<dbReference type="SMART" id="SM00651">
    <property type="entry name" value="Sm"/>
    <property type="match status" value="1"/>
</dbReference>
<dbReference type="Gene3D" id="2.30.30.100">
    <property type="match status" value="1"/>
</dbReference>
<dbReference type="InParanoid" id="A0A644FAC8"/>
<dbReference type="AlphaFoldDB" id="A0A644FAC8"/>
<dbReference type="SUPFAM" id="SSF50182">
    <property type="entry name" value="Sm-like ribonucleoproteins"/>
    <property type="match status" value="1"/>
</dbReference>
<reference evidence="2 3" key="1">
    <citation type="journal article" date="2007" name="Science">
        <title>Genomic minimalism in the early diverging intestinal parasite Giardia lamblia.</title>
        <authorList>
            <person name="Morrison H.G."/>
            <person name="McArthur A.G."/>
            <person name="Gillin F.D."/>
            <person name="Aley S.B."/>
            <person name="Adam R.D."/>
            <person name="Olsen G.J."/>
            <person name="Best A.A."/>
            <person name="Cande W.Z."/>
            <person name="Chen F."/>
            <person name="Cipriano M.J."/>
            <person name="Davids B.J."/>
            <person name="Dawson S.C."/>
            <person name="Elmendorf H.G."/>
            <person name="Hehl A.B."/>
            <person name="Holder M.E."/>
            <person name="Huse S.M."/>
            <person name="Kim U.U."/>
            <person name="Lasek-Nesselquist E."/>
            <person name="Manning G."/>
            <person name="Nigam A."/>
            <person name="Nixon J.E."/>
            <person name="Palm D."/>
            <person name="Passamaneck N.E."/>
            <person name="Prabhu A."/>
            <person name="Reich C.I."/>
            <person name="Reiner D.S."/>
            <person name="Samuelson J."/>
            <person name="Svard S.G."/>
            <person name="Sogin M.L."/>
        </authorList>
    </citation>
    <scope>NUCLEOTIDE SEQUENCE [LARGE SCALE GENOMIC DNA]</scope>
    <source>
        <strain evidence="2 3">WB C6</strain>
    </source>
</reference>
<dbReference type="Proteomes" id="UP000001548">
    <property type="component" value="Unassembled WGS sequence"/>
</dbReference>
<dbReference type="InterPro" id="IPR010920">
    <property type="entry name" value="LSM_dom_sf"/>
</dbReference>
<feature type="domain" description="Sm" evidence="1">
    <location>
        <begin position="12"/>
        <end position="82"/>
    </location>
</feature>
<proteinExistence type="predicted"/>
<organism evidence="2 3">
    <name type="scientific">Giardia intestinalis (strain ATCC 50803 / WB clone C6)</name>
    <name type="common">Giardia lamblia</name>
    <dbReference type="NCBI Taxonomy" id="184922"/>
    <lineage>
        <taxon>Eukaryota</taxon>
        <taxon>Metamonada</taxon>
        <taxon>Diplomonadida</taxon>
        <taxon>Hexamitidae</taxon>
        <taxon>Giardiinae</taxon>
        <taxon>Giardia</taxon>
    </lineage>
</organism>
<sequence length="86" mass="9197">MNNGKHRFYSKPCLGGLMGKRVRVDLGYGRWVEGVLAEADVFTNLVLSDCHGSRPLAPSEAAPITVFPSCVVRGAAIKAILLVSPD</sequence>
<dbReference type="Pfam" id="PF01423">
    <property type="entry name" value="LSM"/>
    <property type="match status" value="1"/>
</dbReference>
<name>A0A644FAC8_GIAIC</name>
<dbReference type="EMBL" id="AACB03000001">
    <property type="protein sequence ID" value="KAE8305548.1"/>
    <property type="molecule type" value="Genomic_DNA"/>
</dbReference>
<evidence type="ECO:0000313" key="2">
    <source>
        <dbReference type="EMBL" id="KAE8305548.1"/>
    </source>
</evidence>
<protein>
    <submittedName>
        <fullName evidence="2">LSM domain-containing protein</fullName>
    </submittedName>
</protein>
<evidence type="ECO:0000259" key="1">
    <source>
        <dbReference type="SMART" id="SM00651"/>
    </source>
</evidence>
<evidence type="ECO:0000313" key="3">
    <source>
        <dbReference type="Proteomes" id="UP000001548"/>
    </source>
</evidence>
<gene>
    <name evidence="2" type="ORF">GL50803_0060376</name>
</gene>
<keyword evidence="3" id="KW-1185">Reference proteome</keyword>
<accession>A0A644FAC8</accession>